<organism evidence="2 3">
    <name type="scientific">Candidatus Sungiibacteriota bacterium</name>
    <dbReference type="NCBI Taxonomy" id="2750080"/>
    <lineage>
        <taxon>Bacteria</taxon>
        <taxon>Candidatus Sungiibacteriota</taxon>
    </lineage>
</organism>
<keyword evidence="1" id="KW-1133">Transmembrane helix</keyword>
<evidence type="ECO:0000313" key="3">
    <source>
        <dbReference type="Proteomes" id="UP000595618"/>
    </source>
</evidence>
<reference evidence="2 3" key="1">
    <citation type="submission" date="2020-07" db="EMBL/GenBank/DDBJ databases">
        <title>Huge and variable diversity of episymbiotic CPR bacteria and DPANN archaea in groundwater ecosystems.</title>
        <authorList>
            <person name="He C.Y."/>
            <person name="Keren R."/>
            <person name="Whittaker M."/>
            <person name="Farag I.F."/>
            <person name="Doudna J."/>
            <person name="Cate J.H.D."/>
            <person name="Banfield J.F."/>
        </authorList>
    </citation>
    <scope>NUCLEOTIDE SEQUENCE [LARGE SCALE GENOMIC DNA]</scope>
    <source>
        <strain evidence="2">NC_groundwater_541_Ag_S-0.1um_46_50</strain>
    </source>
</reference>
<protein>
    <submittedName>
        <fullName evidence="2">Uncharacterized protein</fullName>
    </submittedName>
</protein>
<name>A0A7T5RIV3_9BACT</name>
<dbReference type="EMBL" id="CP066690">
    <property type="protein sequence ID" value="QQG44975.1"/>
    <property type="molecule type" value="Genomic_DNA"/>
</dbReference>
<dbReference type="AlphaFoldDB" id="A0A7T5RIV3"/>
<sequence length="174" mass="20310">MSVKERNPLYDAARRGPPVAIALFILLLFVIALASIGFQYYKYWPRHGTSYYVHPVGIPIYNMSNVKISWEEWTSMVKTVDKSLETLKSCLGVADMLDEDKLLSVSIIVLPPETITHFKEAVEGFIGLKYIFIRRDLFDESRLVHEWLHAYFFLAYRWRSNLFHQSPLFKKCGQ</sequence>
<keyword evidence="1" id="KW-0472">Membrane</keyword>
<feature type="transmembrane region" description="Helical" evidence="1">
    <location>
        <begin position="20"/>
        <end position="41"/>
    </location>
</feature>
<proteinExistence type="predicted"/>
<accession>A0A7T5RIV3</accession>
<evidence type="ECO:0000313" key="2">
    <source>
        <dbReference type="EMBL" id="QQG44975.1"/>
    </source>
</evidence>
<dbReference type="Proteomes" id="UP000595618">
    <property type="component" value="Chromosome"/>
</dbReference>
<evidence type="ECO:0000256" key="1">
    <source>
        <dbReference type="SAM" id="Phobius"/>
    </source>
</evidence>
<keyword evidence="1" id="KW-0812">Transmembrane</keyword>
<gene>
    <name evidence="2" type="ORF">HYW89_03145</name>
</gene>